<dbReference type="EMBL" id="SBLB01000001">
    <property type="protein sequence ID" value="RYC72243.1"/>
    <property type="molecule type" value="Genomic_DNA"/>
</dbReference>
<feature type="transmembrane region" description="Helical" evidence="6">
    <location>
        <begin position="366"/>
        <end position="387"/>
    </location>
</feature>
<dbReference type="PANTHER" id="PTHR30250">
    <property type="entry name" value="PST FAMILY PREDICTED COLANIC ACID TRANSPORTER"/>
    <property type="match status" value="1"/>
</dbReference>
<proteinExistence type="predicted"/>
<feature type="transmembrane region" description="Helical" evidence="6">
    <location>
        <begin position="183"/>
        <end position="201"/>
    </location>
</feature>
<evidence type="ECO:0000256" key="5">
    <source>
        <dbReference type="ARBA" id="ARBA00023136"/>
    </source>
</evidence>
<feature type="transmembrane region" description="Helical" evidence="6">
    <location>
        <begin position="81"/>
        <end position="101"/>
    </location>
</feature>
<keyword evidence="4 6" id="KW-1133">Transmembrane helix</keyword>
<keyword evidence="3 6" id="KW-0812">Transmembrane</keyword>
<feature type="transmembrane region" description="Helical" evidence="6">
    <location>
        <begin position="12"/>
        <end position="33"/>
    </location>
</feature>
<comment type="caution">
    <text evidence="7">The sequence shown here is derived from an EMBL/GenBank/DDBJ whole genome shotgun (WGS) entry which is preliminary data.</text>
</comment>
<dbReference type="AlphaFoldDB" id="A0A4Q2UR27"/>
<reference evidence="7 8" key="1">
    <citation type="submission" date="2019-01" db="EMBL/GenBank/DDBJ databases">
        <title>Spirosoma flava sp. nov., a propanil-degrading bacterium isolated from herbicide-contaminated soil.</title>
        <authorList>
            <person name="Zhang L."/>
            <person name="Jiang J.-D."/>
        </authorList>
    </citation>
    <scope>NUCLEOTIDE SEQUENCE [LARGE SCALE GENOMIC DNA]</scope>
    <source>
        <strain evidence="7 8">TY50</strain>
    </source>
</reference>
<feature type="transmembrane region" description="Helical" evidence="6">
    <location>
        <begin position="424"/>
        <end position="441"/>
    </location>
</feature>
<organism evidence="7 8">
    <name type="scientific">Spirosoma sordidisoli</name>
    <dbReference type="NCBI Taxonomy" id="2502893"/>
    <lineage>
        <taxon>Bacteria</taxon>
        <taxon>Pseudomonadati</taxon>
        <taxon>Bacteroidota</taxon>
        <taxon>Cytophagia</taxon>
        <taxon>Cytophagales</taxon>
        <taxon>Cytophagaceae</taxon>
        <taxon>Spirosoma</taxon>
    </lineage>
</organism>
<keyword evidence="5 6" id="KW-0472">Membrane</keyword>
<sequence length="499" mass="54908">MGIIKRQTIQSSIYSYAGVGVGFLTQGVFFPNLFSTAQIGLMALLIAIAQVLVQASSLGLNNAGGRYFPYFRNIDRQHNGYLIISSLTTLVGFGLCTLLLWLGKPWVIAHYGSQSPLFVEYYYLLIPLTFFTAYFAVFDNYAKLLYDPVTGTLLQQFVQRVLVLAAGGLYWAGWLTFNQFMGVWLMAFFIPTLLMIASVMRDGNLFANPRYVAVSPDLRRNLIRYASLSLTTALSTQIIQTIDKGMISNSLGLDATGIYSTASYFAAVIALPATALYKVAATLIAESWKVNDRANILMIYRKSCLNQLIAGCLVFVGVAVNLPSLFTILPAGYKAGYFVILWLGLSKLIDMATGVNGLILSTSRFYALDSVLFIGLIIITILANNYLLPRYGINGAAMGAVLATFLYNFVRTLLVWIAFRMQPFSWRNGAVILVAGMVWLISEQVPHYGGSIWQTGTDVLLRSGAVTLLFVGLVVVLKLSPDASELLTGAWQRVKKLRS</sequence>
<dbReference type="InterPro" id="IPR050833">
    <property type="entry name" value="Poly_Biosynth_Transport"/>
</dbReference>
<feature type="transmembrane region" description="Helical" evidence="6">
    <location>
        <begin position="157"/>
        <end position="177"/>
    </location>
</feature>
<evidence type="ECO:0000256" key="6">
    <source>
        <dbReference type="SAM" id="Phobius"/>
    </source>
</evidence>
<dbReference type="GO" id="GO:0005886">
    <property type="term" value="C:plasma membrane"/>
    <property type="evidence" value="ECO:0007669"/>
    <property type="project" value="UniProtKB-SubCell"/>
</dbReference>
<keyword evidence="8" id="KW-1185">Reference proteome</keyword>
<evidence type="ECO:0000256" key="1">
    <source>
        <dbReference type="ARBA" id="ARBA00004651"/>
    </source>
</evidence>
<evidence type="ECO:0000313" key="8">
    <source>
        <dbReference type="Proteomes" id="UP000290407"/>
    </source>
</evidence>
<evidence type="ECO:0000313" key="7">
    <source>
        <dbReference type="EMBL" id="RYC72243.1"/>
    </source>
</evidence>
<feature type="transmembrane region" description="Helical" evidence="6">
    <location>
        <begin position="461"/>
        <end position="479"/>
    </location>
</feature>
<protein>
    <submittedName>
        <fullName evidence="7">Lipopolysaccharide biosynthesis protein</fullName>
    </submittedName>
</protein>
<dbReference type="Proteomes" id="UP000290407">
    <property type="component" value="Unassembled WGS sequence"/>
</dbReference>
<gene>
    <name evidence="7" type="ORF">EQG79_07440</name>
</gene>
<feature type="transmembrane region" description="Helical" evidence="6">
    <location>
        <begin position="39"/>
        <end position="60"/>
    </location>
</feature>
<evidence type="ECO:0000256" key="3">
    <source>
        <dbReference type="ARBA" id="ARBA00022692"/>
    </source>
</evidence>
<accession>A0A4Q2UR27</accession>
<evidence type="ECO:0000256" key="4">
    <source>
        <dbReference type="ARBA" id="ARBA00022989"/>
    </source>
</evidence>
<feature type="transmembrane region" description="Helical" evidence="6">
    <location>
        <begin position="335"/>
        <end position="359"/>
    </location>
</feature>
<dbReference type="PANTHER" id="PTHR30250:SF11">
    <property type="entry name" value="O-ANTIGEN TRANSPORTER-RELATED"/>
    <property type="match status" value="1"/>
</dbReference>
<feature type="transmembrane region" description="Helical" evidence="6">
    <location>
        <begin position="262"/>
        <end position="284"/>
    </location>
</feature>
<feature type="transmembrane region" description="Helical" evidence="6">
    <location>
        <begin position="393"/>
        <end position="417"/>
    </location>
</feature>
<feature type="transmembrane region" description="Helical" evidence="6">
    <location>
        <begin position="305"/>
        <end position="329"/>
    </location>
</feature>
<keyword evidence="2" id="KW-1003">Cell membrane</keyword>
<evidence type="ECO:0000256" key="2">
    <source>
        <dbReference type="ARBA" id="ARBA00022475"/>
    </source>
</evidence>
<feature type="transmembrane region" description="Helical" evidence="6">
    <location>
        <begin position="222"/>
        <end position="242"/>
    </location>
</feature>
<name>A0A4Q2UR27_9BACT</name>
<feature type="transmembrane region" description="Helical" evidence="6">
    <location>
        <begin position="121"/>
        <end position="137"/>
    </location>
</feature>
<comment type="subcellular location">
    <subcellularLocation>
        <location evidence="1">Cell membrane</location>
        <topology evidence="1">Multi-pass membrane protein</topology>
    </subcellularLocation>
</comment>